<evidence type="ECO:0000313" key="2">
    <source>
        <dbReference type="Proteomes" id="UP000075324"/>
    </source>
</evidence>
<dbReference type="PATRIC" id="fig|153151.4.peg.2918"/>
<comment type="caution">
    <text evidence="1">The sequence shown here is derived from an EMBL/GenBank/DDBJ whole genome shotgun (WGS) entry which is preliminary data.</text>
</comment>
<gene>
    <name evidence="1" type="ORF">B4110_2667</name>
</gene>
<organism evidence="1 2">
    <name type="scientific">Parageobacillus toebii</name>
    <dbReference type="NCBI Taxonomy" id="153151"/>
    <lineage>
        <taxon>Bacteria</taxon>
        <taxon>Bacillati</taxon>
        <taxon>Bacillota</taxon>
        <taxon>Bacilli</taxon>
        <taxon>Bacillales</taxon>
        <taxon>Anoxybacillaceae</taxon>
        <taxon>Parageobacillus</taxon>
    </lineage>
</organism>
<proteinExistence type="predicted"/>
<protein>
    <submittedName>
        <fullName evidence="1">Uncharacterized protein</fullName>
    </submittedName>
</protein>
<name>A0A150N8D0_9BACL</name>
<dbReference type="EMBL" id="LQYW01000005">
    <property type="protein sequence ID" value="KYD32862.1"/>
    <property type="molecule type" value="Genomic_DNA"/>
</dbReference>
<reference evidence="1 2" key="1">
    <citation type="submission" date="2016-01" db="EMBL/GenBank/DDBJ databases">
        <title>Draft Genome Sequences of Seven Thermophilic Sporeformers Isolated from Foods.</title>
        <authorList>
            <person name="Berendsen E.M."/>
            <person name="Wells-Bennik M.H."/>
            <person name="Krawcyk A.O."/>
            <person name="De Jong A."/>
            <person name="Holsappel S."/>
            <person name="Eijlander R.T."/>
            <person name="Kuipers O.P."/>
        </authorList>
    </citation>
    <scope>NUCLEOTIDE SEQUENCE [LARGE SCALE GENOMIC DNA]</scope>
    <source>
        <strain evidence="1 2">B4110</strain>
    </source>
</reference>
<accession>A0A150N8D0</accession>
<evidence type="ECO:0000313" key="1">
    <source>
        <dbReference type="EMBL" id="KYD32862.1"/>
    </source>
</evidence>
<dbReference type="AlphaFoldDB" id="A0A150N8D0"/>
<sequence length="46" mass="5260">MERVQNEGIDGTIGTYTLVYCYISFEKLPYVKIALYIGISFVLPKI</sequence>
<dbReference type="Proteomes" id="UP000075324">
    <property type="component" value="Unassembled WGS sequence"/>
</dbReference>